<keyword evidence="4 6" id="KW-0175">Coiled coil</keyword>
<dbReference type="FunCoup" id="A0A6J0C3E3">
    <property type="interactions" value="77"/>
</dbReference>
<dbReference type="Proteomes" id="UP000829291">
    <property type="component" value="Chromosome 1"/>
</dbReference>
<evidence type="ECO:0000256" key="2">
    <source>
        <dbReference type="ARBA" id="ARBA00007175"/>
    </source>
</evidence>
<evidence type="ECO:0000313" key="9">
    <source>
        <dbReference type="RefSeq" id="XP_015521015.1"/>
    </source>
</evidence>
<dbReference type="GeneID" id="107225165"/>
<evidence type="ECO:0000313" key="8">
    <source>
        <dbReference type="Proteomes" id="UP000829291"/>
    </source>
</evidence>
<organism evidence="9">
    <name type="scientific">Neodiprion lecontei</name>
    <name type="common">Redheaded pine sawfly</name>
    <dbReference type="NCBI Taxonomy" id="441921"/>
    <lineage>
        <taxon>Eukaryota</taxon>
        <taxon>Metazoa</taxon>
        <taxon>Ecdysozoa</taxon>
        <taxon>Arthropoda</taxon>
        <taxon>Hexapoda</taxon>
        <taxon>Insecta</taxon>
        <taxon>Pterygota</taxon>
        <taxon>Neoptera</taxon>
        <taxon>Endopterygota</taxon>
        <taxon>Hymenoptera</taxon>
        <taxon>Tenthredinoidea</taxon>
        <taxon>Diprionidae</taxon>
        <taxon>Diprioninae</taxon>
        <taxon>Neodiprion</taxon>
    </lineage>
</organism>
<dbReference type="AlphaFoldDB" id="A0A6J0C3E3"/>
<evidence type="ECO:0000256" key="7">
    <source>
        <dbReference type="SAM" id="MobiDB-lite"/>
    </source>
</evidence>
<evidence type="ECO:0000256" key="4">
    <source>
        <dbReference type="ARBA" id="ARBA00023054"/>
    </source>
</evidence>
<name>A0A6J0C3E3_NEOLC</name>
<dbReference type="CTD" id="326214"/>
<dbReference type="GO" id="GO:0019843">
    <property type="term" value="F:rRNA binding"/>
    <property type="evidence" value="ECO:0007669"/>
    <property type="project" value="TreeGrafter"/>
</dbReference>
<dbReference type="RefSeq" id="XP_015521015.1">
    <property type="nucleotide sequence ID" value="XM_015665529.2"/>
</dbReference>
<keyword evidence="5" id="KW-0539">Nucleus</keyword>
<keyword evidence="8" id="KW-1185">Reference proteome</keyword>
<feature type="coiled-coil region" evidence="6">
    <location>
        <begin position="49"/>
        <end position="84"/>
    </location>
</feature>
<feature type="region of interest" description="Disordered" evidence="7">
    <location>
        <begin position="213"/>
        <end position="250"/>
    </location>
</feature>
<evidence type="ECO:0000256" key="5">
    <source>
        <dbReference type="ARBA" id="ARBA00023242"/>
    </source>
</evidence>
<feature type="region of interest" description="Disordered" evidence="7">
    <location>
        <begin position="166"/>
        <end position="185"/>
    </location>
</feature>
<gene>
    <name evidence="9" type="primary">LOC107225165</name>
</gene>
<reference evidence="9" key="1">
    <citation type="submission" date="2025-08" db="UniProtKB">
        <authorList>
            <consortium name="RefSeq"/>
        </authorList>
    </citation>
    <scope>IDENTIFICATION</scope>
    <source>
        <tissue evidence="9">Thorax and Abdomen</tissue>
    </source>
</reference>
<evidence type="ECO:0000256" key="6">
    <source>
        <dbReference type="SAM" id="Coils"/>
    </source>
</evidence>
<dbReference type="PANTHER" id="PTHR14577:SF0">
    <property type="entry name" value="NUCLEOLAR PROTEIN 12"/>
    <property type="match status" value="1"/>
</dbReference>
<protein>
    <recommendedName>
        <fullName evidence="3">Nucleolar protein 12</fullName>
    </recommendedName>
</protein>
<feature type="compositionally biased region" description="Basic residues" evidence="7">
    <location>
        <begin position="236"/>
        <end position="250"/>
    </location>
</feature>
<dbReference type="InParanoid" id="A0A6J0C3E3"/>
<dbReference type="PANTHER" id="PTHR14577">
    <property type="entry name" value="NUCLEOLAR PROTEIN 12"/>
    <property type="match status" value="1"/>
</dbReference>
<feature type="compositionally biased region" description="Basic and acidic residues" evidence="7">
    <location>
        <begin position="170"/>
        <end position="185"/>
    </location>
</feature>
<dbReference type="Pfam" id="PF09805">
    <property type="entry name" value="Nop25"/>
    <property type="match status" value="1"/>
</dbReference>
<comment type="subcellular location">
    <subcellularLocation>
        <location evidence="1">Nucleus</location>
        <location evidence="1">Nucleolus</location>
    </subcellularLocation>
</comment>
<dbReference type="GO" id="GO:0005730">
    <property type="term" value="C:nucleolus"/>
    <property type="evidence" value="ECO:0007669"/>
    <property type="project" value="UniProtKB-SubCell"/>
</dbReference>
<proteinExistence type="inferred from homology"/>
<sequence length="250" mass="29586">MDVMAACRMAKCFPKVLNVNRTPSRPKKRKTVNLVFDEEKRREFLGGFHKRKLQRKKKAQEELEKQLKEERKRIKQDARESYKKMLVSRRSIPELDELLSKEEYEVEGHTISVLELNAADLVEKSNWIGENRVSHRNEKMCSDSETEKNSTDAEDEVIGMELRTKKTVPKKQDQSSEADVEKTDLHMKKAVKRVIRHQATKQVQKSKVFRLKQKIERQKNKKISLQRKMLRDKVDKKQKHGGKVKRKTHR</sequence>
<evidence type="ECO:0000256" key="1">
    <source>
        <dbReference type="ARBA" id="ARBA00004604"/>
    </source>
</evidence>
<dbReference type="KEGG" id="nlo:107225165"/>
<dbReference type="OrthoDB" id="551633at2759"/>
<feature type="compositionally biased region" description="Basic residues" evidence="7">
    <location>
        <begin position="219"/>
        <end position="228"/>
    </location>
</feature>
<comment type="similarity">
    <text evidence="2">Belongs to the RRP17 family.</text>
</comment>
<evidence type="ECO:0000256" key="3">
    <source>
        <dbReference type="ARBA" id="ARBA00015520"/>
    </source>
</evidence>
<accession>A0A6J0C3E3</accession>
<dbReference type="InterPro" id="IPR019186">
    <property type="entry name" value="Nucleolar_protein_12"/>
</dbReference>